<organism evidence="2 3">
    <name type="scientific">Tritrichomonas musculus</name>
    <dbReference type="NCBI Taxonomy" id="1915356"/>
    <lineage>
        <taxon>Eukaryota</taxon>
        <taxon>Metamonada</taxon>
        <taxon>Parabasalia</taxon>
        <taxon>Tritrichomonadida</taxon>
        <taxon>Tritrichomonadidae</taxon>
        <taxon>Tritrichomonas</taxon>
    </lineage>
</organism>
<accession>A0ABR2KBX0</accession>
<reference evidence="2 3" key="1">
    <citation type="submission" date="2024-04" db="EMBL/GenBank/DDBJ databases">
        <title>Tritrichomonas musculus Genome.</title>
        <authorList>
            <person name="Alves-Ferreira E."/>
            <person name="Grigg M."/>
            <person name="Lorenzi H."/>
            <person name="Galac M."/>
        </authorList>
    </citation>
    <scope>NUCLEOTIDE SEQUENCE [LARGE SCALE GENOMIC DNA]</scope>
    <source>
        <strain evidence="2 3">EAF2021</strain>
    </source>
</reference>
<protein>
    <submittedName>
        <fullName evidence="2">Uncharacterized protein</fullName>
    </submittedName>
</protein>
<dbReference type="EMBL" id="JAPFFF010000005">
    <property type="protein sequence ID" value="KAK8888629.1"/>
    <property type="molecule type" value="Genomic_DNA"/>
</dbReference>
<feature type="compositionally biased region" description="Basic and acidic residues" evidence="1">
    <location>
        <begin position="24"/>
        <end position="36"/>
    </location>
</feature>
<gene>
    <name evidence="2" type="ORF">M9Y10_033361</name>
</gene>
<keyword evidence="3" id="KW-1185">Reference proteome</keyword>
<sequence length="128" mass="15249">MPRHASPKIYKIVLYNEVIILDDNGNRTDENRPSKKDPRKRKNRMNDEFPKPFVRKKKKFKSNTNSNINIENEFDIQTKSFLTDKEVVLKLEQNINDEYFKNLTNFDDDFDLADDDFSDPLLDFADKK</sequence>
<feature type="region of interest" description="Disordered" evidence="1">
    <location>
        <begin position="24"/>
        <end position="48"/>
    </location>
</feature>
<dbReference type="Proteomes" id="UP001470230">
    <property type="component" value="Unassembled WGS sequence"/>
</dbReference>
<evidence type="ECO:0000256" key="1">
    <source>
        <dbReference type="SAM" id="MobiDB-lite"/>
    </source>
</evidence>
<evidence type="ECO:0000313" key="3">
    <source>
        <dbReference type="Proteomes" id="UP001470230"/>
    </source>
</evidence>
<proteinExistence type="predicted"/>
<comment type="caution">
    <text evidence="2">The sequence shown here is derived from an EMBL/GenBank/DDBJ whole genome shotgun (WGS) entry which is preliminary data.</text>
</comment>
<evidence type="ECO:0000313" key="2">
    <source>
        <dbReference type="EMBL" id="KAK8888629.1"/>
    </source>
</evidence>
<name>A0ABR2KBX0_9EUKA</name>